<accession>A0A379SIH3</accession>
<sequence>MPARCIWLRRLVPRKGPRVTRSRPARPRPRPGPALSVRAALFCGNGGRAAEQEAGAPRAAPAWGEGSPVSRSACGLRSSCGGYTPTPLSTRAARTSKLVRSSRVSDIPTGGPGAACEPLAWSAASRLPPRRRAGRRTGNDRSRWRWYGERALKTRVGKVGLMCC</sequence>
<evidence type="ECO:0000256" key="1">
    <source>
        <dbReference type="SAM" id="MobiDB-lite"/>
    </source>
</evidence>
<protein>
    <submittedName>
        <fullName evidence="2">Uncharacterized protein</fullName>
    </submittedName>
</protein>
<dbReference type="EMBL" id="UGXC01000002">
    <property type="protein sequence ID" value="SUG28064.1"/>
    <property type="molecule type" value="Genomic_DNA"/>
</dbReference>
<proteinExistence type="predicted"/>
<name>A0A379SIH3_SALER</name>
<feature type="region of interest" description="Disordered" evidence="1">
    <location>
        <begin position="52"/>
        <end position="71"/>
    </location>
</feature>
<feature type="compositionally biased region" description="Low complexity" evidence="1">
    <location>
        <begin position="52"/>
        <end position="66"/>
    </location>
</feature>
<reference evidence="2 3" key="1">
    <citation type="submission" date="2018-06" db="EMBL/GenBank/DDBJ databases">
        <authorList>
            <consortium name="Pathogen Informatics"/>
            <person name="Doyle S."/>
        </authorList>
    </citation>
    <scope>NUCLEOTIDE SEQUENCE [LARGE SCALE GENOMIC DNA]</scope>
    <source>
        <strain evidence="2 3">NCTC7303</strain>
    </source>
</reference>
<evidence type="ECO:0000313" key="3">
    <source>
        <dbReference type="Proteomes" id="UP000255443"/>
    </source>
</evidence>
<dbReference type="AlphaFoldDB" id="A0A379SIH3"/>
<organism evidence="2 3">
    <name type="scientific">Salmonella enterica subsp. arizonae</name>
    <dbReference type="NCBI Taxonomy" id="59203"/>
    <lineage>
        <taxon>Bacteria</taxon>
        <taxon>Pseudomonadati</taxon>
        <taxon>Pseudomonadota</taxon>
        <taxon>Gammaproteobacteria</taxon>
        <taxon>Enterobacterales</taxon>
        <taxon>Enterobacteriaceae</taxon>
        <taxon>Salmonella</taxon>
    </lineage>
</organism>
<dbReference type="Proteomes" id="UP000255443">
    <property type="component" value="Unassembled WGS sequence"/>
</dbReference>
<evidence type="ECO:0000313" key="2">
    <source>
        <dbReference type="EMBL" id="SUG28064.1"/>
    </source>
</evidence>
<gene>
    <name evidence="2" type="ORF">NCTC7303_00181</name>
</gene>